<comment type="caution">
    <text evidence="2">The sequence shown here is derived from an EMBL/GenBank/DDBJ whole genome shotgun (WGS) entry which is preliminary data.</text>
</comment>
<keyword evidence="1" id="KW-0472">Membrane</keyword>
<feature type="transmembrane region" description="Helical" evidence="1">
    <location>
        <begin position="6"/>
        <end position="27"/>
    </location>
</feature>
<accession>A0A645AYV8</accession>
<evidence type="ECO:0000313" key="2">
    <source>
        <dbReference type="EMBL" id="MPM56083.1"/>
    </source>
</evidence>
<keyword evidence="1" id="KW-0812">Transmembrane</keyword>
<proteinExistence type="predicted"/>
<organism evidence="2">
    <name type="scientific">bioreactor metagenome</name>
    <dbReference type="NCBI Taxonomy" id="1076179"/>
    <lineage>
        <taxon>unclassified sequences</taxon>
        <taxon>metagenomes</taxon>
        <taxon>ecological metagenomes</taxon>
    </lineage>
</organism>
<gene>
    <name evidence="2" type="ORF">SDC9_102882</name>
</gene>
<feature type="transmembrane region" description="Helical" evidence="1">
    <location>
        <begin position="76"/>
        <end position="94"/>
    </location>
</feature>
<keyword evidence="1" id="KW-1133">Transmembrane helix</keyword>
<reference evidence="2" key="1">
    <citation type="submission" date="2019-08" db="EMBL/GenBank/DDBJ databases">
        <authorList>
            <person name="Kucharzyk K."/>
            <person name="Murdoch R.W."/>
            <person name="Higgins S."/>
            <person name="Loffler F."/>
        </authorList>
    </citation>
    <scope>NUCLEOTIDE SEQUENCE</scope>
</reference>
<feature type="transmembrane region" description="Helical" evidence="1">
    <location>
        <begin position="48"/>
        <end position="70"/>
    </location>
</feature>
<name>A0A645AYV8_9ZZZZ</name>
<dbReference type="AlphaFoldDB" id="A0A645AYV8"/>
<evidence type="ECO:0000256" key="1">
    <source>
        <dbReference type="SAM" id="Phobius"/>
    </source>
</evidence>
<protein>
    <submittedName>
        <fullName evidence="2">Uncharacterized protein</fullName>
    </submittedName>
</protein>
<sequence length="108" mass="11792">MLPADLAVLDVITYYLVTFAVVTLLGRSVRKKAGAGSRQDTAMRAPRLLSMLIMSAAGIAVILLAMKGSITQAARTYIGVPYFAVLVYTMTTYFRQMKDLRKEKGGRG</sequence>
<dbReference type="EMBL" id="VSSQ01015572">
    <property type="protein sequence ID" value="MPM56083.1"/>
    <property type="molecule type" value="Genomic_DNA"/>
</dbReference>